<dbReference type="AlphaFoldDB" id="A0A6G1CKE9"/>
<feature type="non-terminal residue" evidence="2">
    <location>
        <position position="68"/>
    </location>
</feature>
<comment type="caution">
    <text evidence="2">The sequence shown here is derived from an EMBL/GenBank/DDBJ whole genome shotgun (WGS) entry which is preliminary data.</text>
</comment>
<keyword evidence="1" id="KW-0472">Membrane</keyword>
<evidence type="ECO:0000313" key="2">
    <source>
        <dbReference type="EMBL" id="KAF0900551.1"/>
    </source>
</evidence>
<gene>
    <name evidence="2" type="ORF">E2562_032641</name>
</gene>
<accession>A0A6G1CKE9</accession>
<sequence length="68" mass="7123">MKGSHLQAQAGRRRRCGWLLPLLVGAAFLGEIAFLGRLDMAKNAAAVENWTTSFYARSGSGGGGGEGK</sequence>
<keyword evidence="3" id="KW-1185">Reference proteome</keyword>
<organism evidence="2 3">
    <name type="scientific">Oryza meyeriana var. granulata</name>
    <dbReference type="NCBI Taxonomy" id="110450"/>
    <lineage>
        <taxon>Eukaryota</taxon>
        <taxon>Viridiplantae</taxon>
        <taxon>Streptophyta</taxon>
        <taxon>Embryophyta</taxon>
        <taxon>Tracheophyta</taxon>
        <taxon>Spermatophyta</taxon>
        <taxon>Magnoliopsida</taxon>
        <taxon>Liliopsida</taxon>
        <taxon>Poales</taxon>
        <taxon>Poaceae</taxon>
        <taxon>BOP clade</taxon>
        <taxon>Oryzoideae</taxon>
        <taxon>Oryzeae</taxon>
        <taxon>Oryzinae</taxon>
        <taxon>Oryza</taxon>
        <taxon>Oryza meyeriana</taxon>
    </lineage>
</organism>
<reference evidence="2 3" key="1">
    <citation type="submission" date="2019-11" db="EMBL/GenBank/DDBJ databases">
        <title>Whole genome sequence of Oryza granulata.</title>
        <authorList>
            <person name="Li W."/>
        </authorList>
    </citation>
    <scope>NUCLEOTIDE SEQUENCE [LARGE SCALE GENOMIC DNA]</scope>
    <source>
        <strain evidence="3">cv. Menghai</strain>
        <tissue evidence="2">Leaf</tissue>
    </source>
</reference>
<protein>
    <submittedName>
        <fullName evidence="2">Uncharacterized protein</fullName>
    </submittedName>
</protein>
<evidence type="ECO:0000256" key="1">
    <source>
        <dbReference type="SAM" id="Phobius"/>
    </source>
</evidence>
<dbReference type="EMBL" id="SPHZ02000009">
    <property type="protein sequence ID" value="KAF0900551.1"/>
    <property type="molecule type" value="Genomic_DNA"/>
</dbReference>
<feature type="transmembrane region" description="Helical" evidence="1">
    <location>
        <begin position="16"/>
        <end position="35"/>
    </location>
</feature>
<keyword evidence="1" id="KW-0812">Transmembrane</keyword>
<keyword evidence="1" id="KW-1133">Transmembrane helix</keyword>
<evidence type="ECO:0000313" key="3">
    <source>
        <dbReference type="Proteomes" id="UP000479710"/>
    </source>
</evidence>
<name>A0A6G1CKE9_9ORYZ</name>
<dbReference type="OrthoDB" id="427096at2759"/>
<proteinExistence type="predicted"/>
<dbReference type="Proteomes" id="UP000479710">
    <property type="component" value="Unassembled WGS sequence"/>
</dbReference>